<organism evidence="7 8">
    <name type="scientific">Coilia grayii</name>
    <name type="common">Gray's grenadier anchovy</name>
    <dbReference type="NCBI Taxonomy" id="363190"/>
    <lineage>
        <taxon>Eukaryota</taxon>
        <taxon>Metazoa</taxon>
        <taxon>Chordata</taxon>
        <taxon>Craniata</taxon>
        <taxon>Vertebrata</taxon>
        <taxon>Euteleostomi</taxon>
        <taxon>Actinopterygii</taxon>
        <taxon>Neopterygii</taxon>
        <taxon>Teleostei</taxon>
        <taxon>Clupei</taxon>
        <taxon>Clupeiformes</taxon>
        <taxon>Clupeoidei</taxon>
        <taxon>Engraulidae</taxon>
        <taxon>Coilinae</taxon>
        <taxon>Coilia</taxon>
    </lineage>
</organism>
<dbReference type="GO" id="GO:0005737">
    <property type="term" value="C:cytoplasm"/>
    <property type="evidence" value="ECO:0007669"/>
    <property type="project" value="UniProtKB-SubCell"/>
</dbReference>
<evidence type="ECO:0000259" key="6">
    <source>
        <dbReference type="PROSITE" id="PS50225"/>
    </source>
</evidence>
<evidence type="ECO:0000256" key="3">
    <source>
        <dbReference type="ARBA" id="ARBA00010910"/>
    </source>
</evidence>
<dbReference type="PROSITE" id="PS50188">
    <property type="entry name" value="B302_SPRY"/>
    <property type="match status" value="1"/>
</dbReference>
<keyword evidence="8" id="KW-1185">Reference proteome</keyword>
<comment type="subcellular location">
    <subcellularLocation>
        <location evidence="1">Cytoplasm</location>
    </subcellularLocation>
</comment>
<evidence type="ECO:0000256" key="2">
    <source>
        <dbReference type="ARBA" id="ARBA00004906"/>
    </source>
</evidence>
<dbReference type="EMBL" id="JBHFQA010000022">
    <property type="protein sequence ID" value="KAL2079408.1"/>
    <property type="molecule type" value="Genomic_DNA"/>
</dbReference>
<reference evidence="7 8" key="1">
    <citation type="submission" date="2024-09" db="EMBL/GenBank/DDBJ databases">
        <title>A chromosome-level genome assembly of Gray's grenadier anchovy, Coilia grayii.</title>
        <authorList>
            <person name="Fu Z."/>
        </authorList>
    </citation>
    <scope>NUCLEOTIDE SEQUENCE [LARGE SCALE GENOMIC DNA]</scope>
    <source>
        <strain evidence="7">G4</strain>
        <tissue evidence="7">Muscle</tissue>
    </source>
</reference>
<comment type="similarity">
    <text evidence="3">Belongs to the SPSB family.</text>
</comment>
<evidence type="ECO:0000256" key="4">
    <source>
        <dbReference type="ARBA" id="ARBA00022490"/>
    </source>
</evidence>
<feature type="domain" description="SOCS box" evidence="6">
    <location>
        <begin position="227"/>
        <end position="272"/>
    </location>
</feature>
<comment type="pathway">
    <text evidence="2">Protein modification; protein ubiquitination.</text>
</comment>
<dbReference type="AlphaFoldDB" id="A0ABD1IWR3"/>
<gene>
    <name evidence="7" type="ORF">ACEWY4_025152</name>
</gene>
<dbReference type="SMART" id="SM00449">
    <property type="entry name" value="SPRY"/>
    <property type="match status" value="1"/>
</dbReference>
<dbReference type="InterPro" id="IPR013320">
    <property type="entry name" value="ConA-like_dom_sf"/>
</dbReference>
<dbReference type="PROSITE" id="PS50225">
    <property type="entry name" value="SOCS"/>
    <property type="match status" value="1"/>
</dbReference>
<dbReference type="GO" id="GO:0006511">
    <property type="term" value="P:ubiquitin-dependent protein catabolic process"/>
    <property type="evidence" value="ECO:0007669"/>
    <property type="project" value="UniProtKB-ARBA"/>
</dbReference>
<dbReference type="InterPro" id="IPR050672">
    <property type="entry name" value="FBXO45-Fsn/SPSB_families"/>
</dbReference>
<accession>A0ABD1IWR3</accession>
<evidence type="ECO:0000256" key="1">
    <source>
        <dbReference type="ARBA" id="ARBA00004496"/>
    </source>
</evidence>
<name>A0ABD1IWR3_9TELE</name>
<dbReference type="InterPro" id="IPR043136">
    <property type="entry name" value="B30.2/SPRY_sf"/>
</dbReference>
<dbReference type="Pfam" id="PF00622">
    <property type="entry name" value="SPRY"/>
    <property type="match status" value="1"/>
</dbReference>
<dbReference type="SUPFAM" id="SSF49899">
    <property type="entry name" value="Concanavalin A-like lectins/glucanases"/>
    <property type="match status" value="1"/>
</dbReference>
<dbReference type="Gene3D" id="1.10.750.20">
    <property type="entry name" value="SOCS box"/>
    <property type="match status" value="1"/>
</dbReference>
<dbReference type="Gene3D" id="2.60.120.920">
    <property type="match status" value="1"/>
</dbReference>
<dbReference type="InterPro" id="IPR001496">
    <property type="entry name" value="SOCS_box"/>
</dbReference>
<evidence type="ECO:0000259" key="5">
    <source>
        <dbReference type="PROSITE" id="PS50188"/>
    </source>
</evidence>
<sequence>MGLSLCRQLFDSSSFYESSPPSPSSPVSLFTPLSIAPSVRLTTLLHSPPVAPGHPCSMWSTTETSPHMHVREGGACVWRQPAEQSSDAARSNGGIRTGLHLWEVAWEAGQRGSHALVGVSTSRSAPHASGYTALVGGDSQSWGWELSSNQLWHEGKEVARYPAGMGHHLMDIPERVVVAVDADTGTLGYVVEGCYLGVAFSGLPKGEELFLAVSCVWGGASIHLRYLGGMSRDPPSLMSLSSLSIHQALGRSRAALTDRLPLPPVLQNFLQQTQQWPANTTSGAAL</sequence>
<dbReference type="Proteomes" id="UP001591681">
    <property type="component" value="Unassembled WGS sequence"/>
</dbReference>
<proteinExistence type="inferred from homology"/>
<evidence type="ECO:0000313" key="8">
    <source>
        <dbReference type="Proteomes" id="UP001591681"/>
    </source>
</evidence>
<comment type="caution">
    <text evidence="7">The sequence shown here is derived from an EMBL/GenBank/DDBJ whole genome shotgun (WGS) entry which is preliminary data.</text>
</comment>
<feature type="domain" description="B30.2/SPRY" evidence="5">
    <location>
        <begin position="36"/>
        <end position="231"/>
    </location>
</feature>
<dbReference type="InterPro" id="IPR003877">
    <property type="entry name" value="SPRY_dom"/>
</dbReference>
<dbReference type="GO" id="GO:0016567">
    <property type="term" value="P:protein ubiquitination"/>
    <property type="evidence" value="ECO:0007669"/>
    <property type="project" value="UniProtKB-ARBA"/>
</dbReference>
<dbReference type="Pfam" id="PF07525">
    <property type="entry name" value="SOCS_box"/>
    <property type="match status" value="1"/>
</dbReference>
<evidence type="ECO:0000313" key="7">
    <source>
        <dbReference type="EMBL" id="KAL2079408.1"/>
    </source>
</evidence>
<dbReference type="InterPro" id="IPR036036">
    <property type="entry name" value="SOCS_box-like_dom_sf"/>
</dbReference>
<protein>
    <submittedName>
        <fullName evidence="7">Uncharacterized protein</fullName>
    </submittedName>
</protein>
<dbReference type="InterPro" id="IPR001870">
    <property type="entry name" value="B30.2/SPRY"/>
</dbReference>
<dbReference type="SUPFAM" id="SSF158235">
    <property type="entry name" value="SOCS box-like"/>
    <property type="match status" value="1"/>
</dbReference>
<dbReference type="PANTHER" id="PTHR12245">
    <property type="entry name" value="SPRY DOMAIN CONTAINING SOCS BOX PROTEIN"/>
    <property type="match status" value="1"/>
</dbReference>
<dbReference type="SMART" id="SM00969">
    <property type="entry name" value="SOCS_box"/>
    <property type="match status" value="1"/>
</dbReference>
<keyword evidence="4" id="KW-0963">Cytoplasm</keyword>
<dbReference type="PANTHER" id="PTHR12245:SF15">
    <property type="entry name" value="SPRY DOMAIN-CONTAINING SOCS BOX PROTEIN 2-LIKE ISOFORM X1"/>
    <property type="match status" value="1"/>
</dbReference>